<dbReference type="PANTHER" id="PTHR30273">
    <property type="entry name" value="PERIPLASMIC SIGNAL SENSOR AND SIGMA FACTOR ACTIVATOR FECR-RELATED"/>
    <property type="match status" value="1"/>
</dbReference>
<gene>
    <name evidence="4" type="ORF">GCM10007901_17740</name>
</gene>
<keyword evidence="1" id="KW-0472">Membrane</keyword>
<dbReference type="InterPro" id="IPR032623">
    <property type="entry name" value="FecR_N"/>
</dbReference>
<name>A0ABQ5XMN4_9GAMM</name>
<dbReference type="PIRSF" id="PIRSF018266">
    <property type="entry name" value="FecR"/>
    <property type="match status" value="1"/>
</dbReference>
<comment type="caution">
    <text evidence="4">The sequence shown here is derived from an EMBL/GenBank/DDBJ whole genome shotgun (WGS) entry which is preliminary data.</text>
</comment>
<feature type="domain" description="FecR protein" evidence="2">
    <location>
        <begin position="154"/>
        <end position="241"/>
    </location>
</feature>
<reference evidence="5" key="1">
    <citation type="journal article" date="2019" name="Int. J. Syst. Evol. Microbiol.">
        <title>The Global Catalogue of Microorganisms (GCM) 10K type strain sequencing project: providing services to taxonomists for standard genome sequencing and annotation.</title>
        <authorList>
            <consortium name="The Broad Institute Genomics Platform"/>
            <consortium name="The Broad Institute Genome Sequencing Center for Infectious Disease"/>
            <person name="Wu L."/>
            <person name="Ma J."/>
        </authorList>
    </citation>
    <scope>NUCLEOTIDE SEQUENCE [LARGE SCALE GENOMIC DNA]</scope>
    <source>
        <strain evidence="5">NBRC 111980</strain>
    </source>
</reference>
<dbReference type="InterPro" id="IPR006860">
    <property type="entry name" value="FecR"/>
</dbReference>
<dbReference type="RefSeq" id="WP_284320557.1">
    <property type="nucleotide sequence ID" value="NZ_BSOB01000013.1"/>
</dbReference>
<keyword evidence="1" id="KW-1133">Transmembrane helix</keyword>
<evidence type="ECO:0000259" key="3">
    <source>
        <dbReference type="Pfam" id="PF16220"/>
    </source>
</evidence>
<dbReference type="Pfam" id="PF16220">
    <property type="entry name" value="DUF4880"/>
    <property type="match status" value="1"/>
</dbReference>
<evidence type="ECO:0000313" key="4">
    <source>
        <dbReference type="EMBL" id="GLQ92823.1"/>
    </source>
</evidence>
<accession>A0ABQ5XMN4</accession>
<keyword evidence="5" id="KW-1185">Reference proteome</keyword>
<proteinExistence type="predicted"/>
<protein>
    <recommendedName>
        <fullName evidence="6">FecR family protein</fullName>
    </recommendedName>
</protein>
<feature type="transmembrane region" description="Helical" evidence="1">
    <location>
        <begin position="114"/>
        <end position="135"/>
    </location>
</feature>
<evidence type="ECO:0008006" key="6">
    <source>
        <dbReference type="Google" id="ProtNLM"/>
    </source>
</evidence>
<evidence type="ECO:0000313" key="5">
    <source>
        <dbReference type="Proteomes" id="UP001156670"/>
    </source>
</evidence>
<keyword evidence="1" id="KW-0812">Transmembrane</keyword>
<dbReference type="Gene3D" id="2.60.120.1440">
    <property type="match status" value="1"/>
</dbReference>
<feature type="domain" description="FecR N-terminal" evidence="3">
    <location>
        <begin position="18"/>
        <end position="58"/>
    </location>
</feature>
<evidence type="ECO:0000259" key="2">
    <source>
        <dbReference type="Pfam" id="PF04773"/>
    </source>
</evidence>
<dbReference type="EMBL" id="BSOB01000013">
    <property type="protein sequence ID" value="GLQ92823.1"/>
    <property type="molecule type" value="Genomic_DNA"/>
</dbReference>
<dbReference type="PANTHER" id="PTHR30273:SF2">
    <property type="entry name" value="PROTEIN FECR"/>
    <property type="match status" value="1"/>
</dbReference>
<evidence type="ECO:0000256" key="1">
    <source>
        <dbReference type="SAM" id="Phobius"/>
    </source>
</evidence>
<sequence>MSESTYFDAARQARRITEQAVAWYIEQQEPLSERQRVAFLAWLRTSPQHVAEYFAVARMHGDLTAATALEKLSAEELVEQARHENQVVMFPKVGRTIPRERDTHAVRSGRGKRLLAGLAGVAATIAVAWLGLAHWRTPDAVSQQQDVQNYAGNNDAVRSLKLADGTLVQLDRNSAIDVHFDSHYRRIDVVRGHALFDVGKDAARPMLVNVGGHVLQDIGTVFDVKRDASGDTLTVISGRVRVLNGSNASPLGSDALADLTAGQQIELGSAIIGPVHPVQIPQATAWLPEEIRFQRETVADVARRFNAYTSKPLVIEDEGIAGKRISGIFHANNPQAFVAYLSTLPNVRIIDGADHIRVVAARHARAE</sequence>
<dbReference type="Proteomes" id="UP001156670">
    <property type="component" value="Unassembled WGS sequence"/>
</dbReference>
<dbReference type="InterPro" id="IPR012373">
    <property type="entry name" value="Ferrdict_sens_TM"/>
</dbReference>
<dbReference type="Pfam" id="PF04773">
    <property type="entry name" value="FecR"/>
    <property type="match status" value="1"/>
</dbReference>
<organism evidence="4 5">
    <name type="scientific">Dyella acidisoli</name>
    <dbReference type="NCBI Taxonomy" id="1867834"/>
    <lineage>
        <taxon>Bacteria</taxon>
        <taxon>Pseudomonadati</taxon>
        <taxon>Pseudomonadota</taxon>
        <taxon>Gammaproteobacteria</taxon>
        <taxon>Lysobacterales</taxon>
        <taxon>Rhodanobacteraceae</taxon>
        <taxon>Dyella</taxon>
    </lineage>
</organism>